<dbReference type="AlphaFoldDB" id="A0A0D5XT49"/>
<dbReference type="Gene3D" id="3.40.605.10">
    <property type="entry name" value="Aldehyde Dehydrogenase, Chain A, domain 1"/>
    <property type="match status" value="1"/>
</dbReference>
<feature type="domain" description="Aldehyde dehydrogenase" evidence="3">
    <location>
        <begin position="19"/>
        <end position="476"/>
    </location>
</feature>
<dbReference type="PATRIC" id="fig|587753.10.peg.783"/>
<dbReference type="CDD" id="cd07120">
    <property type="entry name" value="ALDH_PsfA-ACA09737"/>
    <property type="match status" value="1"/>
</dbReference>
<proteinExistence type="inferred from homology"/>
<dbReference type="RefSeq" id="WP_045881118.1">
    <property type="nucleotide sequence ID" value="NZ_CP011110.1"/>
</dbReference>
<keyword evidence="2" id="KW-0560">Oxidoreductase</keyword>
<dbReference type="InterPro" id="IPR016161">
    <property type="entry name" value="Ald_DH/histidinol_DH"/>
</dbReference>
<dbReference type="InterPro" id="IPR016162">
    <property type="entry name" value="Ald_DH_N"/>
</dbReference>
<protein>
    <submittedName>
        <fullName evidence="4">Aldehyde dehydrogenase</fullName>
    </submittedName>
</protein>
<organism evidence="4 5">
    <name type="scientific">Pseudomonas chlororaphis</name>
    <dbReference type="NCBI Taxonomy" id="587753"/>
    <lineage>
        <taxon>Bacteria</taxon>
        <taxon>Pseudomonadati</taxon>
        <taxon>Pseudomonadota</taxon>
        <taxon>Gammaproteobacteria</taxon>
        <taxon>Pseudomonadales</taxon>
        <taxon>Pseudomonadaceae</taxon>
        <taxon>Pseudomonas</taxon>
    </lineage>
</organism>
<dbReference type="PANTHER" id="PTHR11699">
    <property type="entry name" value="ALDEHYDE DEHYDROGENASE-RELATED"/>
    <property type="match status" value="1"/>
</dbReference>
<dbReference type="OrthoDB" id="9802947at2"/>
<dbReference type="GO" id="GO:0016620">
    <property type="term" value="F:oxidoreductase activity, acting on the aldehyde or oxo group of donors, NAD or NADP as acceptor"/>
    <property type="evidence" value="ECO:0007669"/>
    <property type="project" value="InterPro"/>
</dbReference>
<gene>
    <name evidence="4" type="ORF">PCL1606_07830</name>
</gene>
<dbReference type="InterPro" id="IPR015590">
    <property type="entry name" value="Aldehyde_DH_dom"/>
</dbReference>
<dbReference type="Gene3D" id="3.40.309.10">
    <property type="entry name" value="Aldehyde Dehydrogenase, Chain A, domain 2"/>
    <property type="match status" value="1"/>
</dbReference>
<evidence type="ECO:0000256" key="1">
    <source>
        <dbReference type="ARBA" id="ARBA00009986"/>
    </source>
</evidence>
<dbReference type="SUPFAM" id="SSF53720">
    <property type="entry name" value="ALDH-like"/>
    <property type="match status" value="1"/>
</dbReference>
<evidence type="ECO:0000259" key="3">
    <source>
        <dbReference type="Pfam" id="PF00171"/>
    </source>
</evidence>
<sequence length="486" mass="52204">MNNTPALNWIDGQWLDSGDYKDSIDPATYERIGRYAEGGLHEAQQGIAAAQRAFRHSPWKDDRGLRARVLLELADAFERNASALIETLALENGKIKPEAEFEVSMVPSKLRYYASLARTEYGRAAEPRPGRLSLVLRQAVGVAGIIVPWNSPVVLMIRSLAPALAAGCTTVIKMPGQTAQTNALVARVMAEAPSLPKGVINLFSELGAAGSKHLVESPHVPVISFTGSTGTGRAISAVGAQHLKRFGLELGGKTPMLVFADADLDAVVPTLEKALTVFAGQFCMTGSRLLVQREIAPVLSERLAARLKAVRVGPAADPASEMGPLIDKPNVQRVNQVVEEAIAAGAQVLVRGGPVTEGVLARGAFYRPTLLQVSDPKMPIVQRETFGPVLTLQVFDSEAEAIELANDSEFGLAASVWTRDGDRSLRVARELEAGTVWVNDWAVVYDEFEEGGFKQSGQGRLNGVAAMDDFVEYKHIALNPGPGPRQ</sequence>
<accession>A0A0D5XT49</accession>
<dbReference type="KEGG" id="pcz:PCL1606_07830"/>
<dbReference type="Pfam" id="PF00171">
    <property type="entry name" value="Aldedh"/>
    <property type="match status" value="1"/>
</dbReference>
<comment type="similarity">
    <text evidence="1">Belongs to the aldehyde dehydrogenase family.</text>
</comment>
<dbReference type="Proteomes" id="UP000032748">
    <property type="component" value="Chromosome"/>
</dbReference>
<dbReference type="InterPro" id="IPR016163">
    <property type="entry name" value="Ald_DH_C"/>
</dbReference>
<evidence type="ECO:0000313" key="4">
    <source>
        <dbReference type="EMBL" id="AKA22238.1"/>
    </source>
</evidence>
<name>A0A0D5XT49_9PSED</name>
<evidence type="ECO:0000313" key="5">
    <source>
        <dbReference type="Proteomes" id="UP000032748"/>
    </source>
</evidence>
<dbReference type="FunFam" id="3.40.309.10:FF:000009">
    <property type="entry name" value="Aldehyde dehydrogenase A"/>
    <property type="match status" value="1"/>
</dbReference>
<dbReference type="EMBL" id="CP011110">
    <property type="protein sequence ID" value="AKA22238.1"/>
    <property type="molecule type" value="Genomic_DNA"/>
</dbReference>
<reference evidence="4 5" key="1">
    <citation type="journal article" date="2015" name="Mol. Plant Microbe Interact.">
        <title>Comparative Genomic Analysis of Pseudomonas chlororaphis PCL1606 Reveals New Insight into Antifungal Compounds Involved in Biocontrol.</title>
        <authorList>
            <person name="Calderon C.E."/>
            <person name="Ramos C."/>
            <person name="de Vicente A."/>
            <person name="Cazorla F.M."/>
        </authorList>
    </citation>
    <scope>NUCLEOTIDE SEQUENCE [LARGE SCALE GENOMIC DNA]</scope>
    <source>
        <strain evidence="4 5">PCL1606</strain>
    </source>
</reference>
<evidence type="ECO:0000256" key="2">
    <source>
        <dbReference type="ARBA" id="ARBA00023002"/>
    </source>
</evidence>